<gene>
    <name evidence="1" type="ORF">CCMSSC00406_0008070</name>
</gene>
<comment type="caution">
    <text evidence="1">The sequence shown here is derived from an EMBL/GenBank/DDBJ whole genome shotgun (WGS) entry which is preliminary data.</text>
</comment>
<sequence length="882" mass="98525">MSVGDDLNANDASKGPDYLYSVLNVPKWATQAEIKERHRTLSLIFHPDKQHDEKAKDVASRKFLEIQKAYEVLSDPFTREVYNVLGEEGLSLKWPPYLREKDTEELRSILKQRKYEQKQQKLENLIRPKGQFTCSLDAISLFSSDAALPEDPWHVRCRDRLNDLRIAGVFLRHSLHKEITSQTTISANASVQTRPTSASFTGTVRHQFSPRLTFEATSALLRLRPPRIRGTYKDGENAVTVSTVLTPAWLLGSPPPVNVTLGRRLFPDSMAEGSIALNLGSPALNISVFSPTPFDHTLDSQIPPQYMDEESSSQVMSISGLSRGVRYWSAGLVLDGNPRLKGECGVRFAELGMQLKGGVEYGFHGPAWFLGGNWSSETVEIDSTLNAGPQGVMYKLDLGYIEQRFSLPIILSAEYDATLALWCAVIPSLAGLLSYHFVVKPKRRAQRLSYIRATRQALRGEHSSLLRDTEVSSALLKDIAKKHMDAEASKGGLIIQEALYGLFDVDGDDLVIDVTIALQALVHHSQLYVPGDQTKLGIQGFCDPAPFAPKILRIRYQFRGFGHYAEIPDSVPIVLPQAGGMQRPTLQNTRVRSTRDALQVFYAVARNALPLITRRLDAEERRAIAPGNVYVWEERGANTEATGLGMERWTDGMGWGPSRVRDEFLFYHQKEFDAGDDAINPVTPWAQMIRVYPSSHSRGGETERLIKQTYSVHVFLPTDRPHGVTRKWHLTAYFSQSKLDSLQTIDNIRGVGDVLVPDGWFRSARATKARRDNREISGGPSSPSGDAAVDPPEPIDSFSHRLPSQSRRSHLPPYSEPTSRQELRPSPKAMATRSKSSSPPSGLSQLAPGGQLVPLEYLQSISYPRRDPTDEQLLRKFTMQNY</sequence>
<dbReference type="Proteomes" id="UP000824881">
    <property type="component" value="Unassembled WGS sequence"/>
</dbReference>
<evidence type="ECO:0000313" key="1">
    <source>
        <dbReference type="EMBL" id="KAG9218131.1"/>
    </source>
</evidence>
<keyword evidence="2" id="KW-1185">Reference proteome</keyword>
<evidence type="ECO:0000313" key="2">
    <source>
        <dbReference type="Proteomes" id="UP000824881"/>
    </source>
</evidence>
<name>A0ACB7IJU0_PLECO</name>
<proteinExistence type="predicted"/>
<organism evidence="1 2">
    <name type="scientific">Pleurotus cornucopiae</name>
    <name type="common">Cornucopia mushroom</name>
    <dbReference type="NCBI Taxonomy" id="5321"/>
    <lineage>
        <taxon>Eukaryota</taxon>
        <taxon>Fungi</taxon>
        <taxon>Dikarya</taxon>
        <taxon>Basidiomycota</taxon>
        <taxon>Agaricomycotina</taxon>
        <taxon>Agaricomycetes</taxon>
        <taxon>Agaricomycetidae</taxon>
        <taxon>Agaricales</taxon>
        <taxon>Pleurotineae</taxon>
        <taxon>Pleurotaceae</taxon>
        <taxon>Pleurotus</taxon>
    </lineage>
</organism>
<dbReference type="EMBL" id="WQMT02000010">
    <property type="protein sequence ID" value="KAG9218131.1"/>
    <property type="molecule type" value="Genomic_DNA"/>
</dbReference>
<accession>A0ACB7IJU0</accession>
<protein>
    <submittedName>
        <fullName evidence="1">Uncharacterized protein</fullName>
    </submittedName>
</protein>
<reference evidence="1 2" key="1">
    <citation type="journal article" date="2021" name="Appl. Environ. Microbiol.">
        <title>Genetic linkage and physical mapping for an oyster mushroom Pleurotus cornucopiae and QTL analysis for the trait cap color.</title>
        <authorList>
            <person name="Zhang Y."/>
            <person name="Gao W."/>
            <person name="Sonnenberg A."/>
            <person name="Chen Q."/>
            <person name="Zhang J."/>
            <person name="Huang C."/>
        </authorList>
    </citation>
    <scope>NUCLEOTIDE SEQUENCE [LARGE SCALE GENOMIC DNA]</scope>
    <source>
        <strain evidence="1">CCMSSC00406</strain>
    </source>
</reference>